<gene>
    <name evidence="1" type="ORF">KMW28_27530</name>
</gene>
<keyword evidence="2" id="KW-1185">Reference proteome</keyword>
<protein>
    <recommendedName>
        <fullName evidence="3">DUF3859 domain-containing protein</fullName>
    </recommendedName>
</protein>
<sequence>MKQFYQSCDPKTDLEYKNLLGIWQGTRKLAYSFKSKCIPNQKLLKEGIYKLPYRLQNQLFSEAKKVVGSTKPEKNQTELLLEYFDRKLQKEFIFNNFPEFYKNRLKAEGFLCDYIKWNDCQNNEAFLNTMLYDIKVDYKTKWRRSINSFLMLGGDENEIQSICKYGINQTVFNQNDDYSEVPIKTFFDELPLIYQSRLLYILGLISADSLDLNLDILDQEYYNMLVNSKVEYATIFKYFIKYKKLSQPNIYYQIFKKVDAINLIKKESIEIQKTMLSIMVHLKEYHHKILEFKGHHTKKLREHARFLIDKYQLKVNNERYKIVDFGLYKMLGVTTPEERFESKTTIEPILIKETEKVEVPLKSYVGLRFTSNDYDKSSTILNHTVKISHPIKLESGRLEEGLTEWKQNGFSHSNIFLGWHFDSLEELIEGEYTIRAFDEKDELIVEKSFDVSIKKN</sequence>
<dbReference type="KEGG" id="fya:KMW28_27530"/>
<evidence type="ECO:0000313" key="2">
    <source>
        <dbReference type="Proteomes" id="UP000678679"/>
    </source>
</evidence>
<name>A0AAX1NAZ3_9BACT</name>
<proteinExistence type="predicted"/>
<organism evidence="1 2">
    <name type="scientific">Flammeovirga yaeyamensis</name>
    <dbReference type="NCBI Taxonomy" id="367791"/>
    <lineage>
        <taxon>Bacteria</taxon>
        <taxon>Pseudomonadati</taxon>
        <taxon>Bacteroidota</taxon>
        <taxon>Cytophagia</taxon>
        <taxon>Cytophagales</taxon>
        <taxon>Flammeovirgaceae</taxon>
        <taxon>Flammeovirga</taxon>
    </lineage>
</organism>
<evidence type="ECO:0008006" key="3">
    <source>
        <dbReference type="Google" id="ProtNLM"/>
    </source>
</evidence>
<accession>A0AAX1NAZ3</accession>
<dbReference type="Gene3D" id="2.60.40.2390">
    <property type="match status" value="1"/>
</dbReference>
<evidence type="ECO:0000313" key="1">
    <source>
        <dbReference type="EMBL" id="QWG04654.1"/>
    </source>
</evidence>
<reference evidence="1 2" key="1">
    <citation type="submission" date="2021-05" db="EMBL/GenBank/DDBJ databases">
        <title>Comparative genomic studies on the polysaccharide-degrading batcterial strains of the Flammeovirga genus.</title>
        <authorList>
            <person name="Zewei F."/>
            <person name="Zheng Z."/>
            <person name="Yu L."/>
            <person name="Ruyue G."/>
            <person name="Yanhong M."/>
            <person name="Yuanyuan C."/>
            <person name="Jingyan G."/>
            <person name="Wenjun H."/>
        </authorList>
    </citation>
    <scope>NUCLEOTIDE SEQUENCE [LARGE SCALE GENOMIC DNA]</scope>
    <source>
        <strain evidence="1 2">NBRC:100898</strain>
    </source>
</reference>
<dbReference type="EMBL" id="CP076133">
    <property type="protein sequence ID" value="QWG04654.1"/>
    <property type="molecule type" value="Genomic_DNA"/>
</dbReference>
<dbReference type="Proteomes" id="UP000678679">
    <property type="component" value="Chromosome 2"/>
</dbReference>
<dbReference type="AlphaFoldDB" id="A0AAX1NAZ3"/>
<dbReference type="RefSeq" id="WP_169665546.1">
    <property type="nucleotide sequence ID" value="NZ_CP076133.1"/>
</dbReference>